<protein>
    <submittedName>
        <fullName evidence="3">Methylglyoxal synthase</fullName>
        <ecNumber evidence="3">4.2.3.3</ecNumber>
    </submittedName>
</protein>
<dbReference type="NCBIfam" id="NF003559">
    <property type="entry name" value="PRK05234.1"/>
    <property type="match status" value="1"/>
</dbReference>
<gene>
    <name evidence="3" type="ORF">IQ266_06895</name>
</gene>
<dbReference type="Proteomes" id="UP000625316">
    <property type="component" value="Unassembled WGS sequence"/>
</dbReference>
<dbReference type="Pfam" id="PF02142">
    <property type="entry name" value="MGS"/>
    <property type="match status" value="1"/>
</dbReference>
<dbReference type="GO" id="GO:0019242">
    <property type="term" value="P:methylglyoxal biosynthetic process"/>
    <property type="evidence" value="ECO:0007669"/>
    <property type="project" value="InterPro"/>
</dbReference>
<dbReference type="SMART" id="SM00851">
    <property type="entry name" value="MGS"/>
    <property type="match status" value="1"/>
</dbReference>
<dbReference type="EC" id="4.2.3.3" evidence="3"/>
<dbReference type="Gene3D" id="3.40.50.10330">
    <property type="entry name" value="Probable inorganic polyphosphate/atp-NAD kinase, domain 1"/>
    <property type="match status" value="1"/>
</dbReference>
<sequence>MSICVALIAHDSKQDDIVALAKKYRATLSRYHLIATDETGGAIAAATGLEIERLASRAQGGIVQVAARVVTGEVMGVIFLMDALQPHPYEADYLALLRVCNLHEIPLATNIATAELSIQGVAKRREAYLIFNPVAGQGNPDRDLALIRQILEPQLNLHTIFTQPDIEPAVQAREAIEAMQSLKAEVEPGCIIACGGDGTVSAIAGATINTGIPLGVIPRGTANAFAVALGLPTDLKWASETIASGNTRMVDAAYCNDVPMVLLAGVGFEAGMVNNASRELKNRLGTLAYVFSAAQQFFTQEDFNVMVELDGEILEFKTGAVTIANSAPPTSVMAQGFGEVIPDDGLLEVTIPVSNTLFQDINTSATLLASALVKSQFEDSNLVCLRTAQLKVTTDPPQTLVVDGEILEANPIEFTCVPKGLTVFSPLSTI</sequence>
<dbReference type="AlphaFoldDB" id="A0A928VP04"/>
<dbReference type="GO" id="GO:0005829">
    <property type="term" value="C:cytosol"/>
    <property type="evidence" value="ECO:0007669"/>
    <property type="project" value="TreeGrafter"/>
</dbReference>
<dbReference type="GO" id="GO:0008929">
    <property type="term" value="F:methylglyoxal synthase activity"/>
    <property type="evidence" value="ECO:0007669"/>
    <property type="project" value="UniProtKB-EC"/>
</dbReference>
<dbReference type="Gene3D" id="2.60.200.40">
    <property type="match status" value="1"/>
</dbReference>
<feature type="domain" description="DAGKc" evidence="1">
    <location>
        <begin position="122"/>
        <end position="259"/>
    </location>
</feature>
<dbReference type="PROSITE" id="PS50146">
    <property type="entry name" value="DAGK"/>
    <property type="match status" value="1"/>
</dbReference>
<dbReference type="Pfam" id="PF00781">
    <property type="entry name" value="DAGK_cat"/>
    <property type="match status" value="1"/>
</dbReference>
<dbReference type="InterPro" id="IPR036914">
    <property type="entry name" value="MGS-like_dom_sf"/>
</dbReference>
<dbReference type="GO" id="GO:0016301">
    <property type="term" value="F:kinase activity"/>
    <property type="evidence" value="ECO:0007669"/>
    <property type="project" value="InterPro"/>
</dbReference>
<dbReference type="InterPro" id="IPR017438">
    <property type="entry name" value="ATP-NAD_kinase_N"/>
</dbReference>
<evidence type="ECO:0000259" key="1">
    <source>
        <dbReference type="PROSITE" id="PS50146"/>
    </source>
</evidence>
<dbReference type="InterPro" id="IPR045540">
    <property type="entry name" value="YegS/DAGK_C"/>
</dbReference>
<dbReference type="SMART" id="SM00046">
    <property type="entry name" value="DAGKc"/>
    <property type="match status" value="1"/>
</dbReference>
<feature type="domain" description="MGS-like" evidence="2">
    <location>
        <begin position="1"/>
        <end position="145"/>
    </location>
</feature>
<dbReference type="PROSITE" id="PS51855">
    <property type="entry name" value="MGS"/>
    <property type="match status" value="1"/>
</dbReference>
<keyword evidence="4" id="KW-1185">Reference proteome</keyword>
<dbReference type="InterPro" id="IPR016064">
    <property type="entry name" value="NAD/diacylglycerol_kinase_sf"/>
</dbReference>
<proteinExistence type="predicted"/>
<accession>A0A928VP04</accession>
<dbReference type="Gene3D" id="3.40.50.1380">
    <property type="entry name" value="Methylglyoxal synthase-like domain"/>
    <property type="match status" value="1"/>
</dbReference>
<dbReference type="PANTHER" id="PTHR30492:SF0">
    <property type="entry name" value="METHYLGLYOXAL SYNTHASE"/>
    <property type="match status" value="1"/>
</dbReference>
<evidence type="ECO:0000313" key="3">
    <source>
        <dbReference type="EMBL" id="MBE9029489.1"/>
    </source>
</evidence>
<keyword evidence="3" id="KW-0456">Lyase</keyword>
<organism evidence="3 4">
    <name type="scientific">Romeriopsis navalis LEGE 11480</name>
    <dbReference type="NCBI Taxonomy" id="2777977"/>
    <lineage>
        <taxon>Bacteria</taxon>
        <taxon>Bacillati</taxon>
        <taxon>Cyanobacteriota</taxon>
        <taxon>Cyanophyceae</taxon>
        <taxon>Leptolyngbyales</taxon>
        <taxon>Leptolyngbyaceae</taxon>
        <taxon>Romeriopsis</taxon>
        <taxon>Romeriopsis navalis</taxon>
    </lineage>
</organism>
<dbReference type="EMBL" id="JADEXQ010000017">
    <property type="protein sequence ID" value="MBE9029489.1"/>
    <property type="molecule type" value="Genomic_DNA"/>
</dbReference>
<dbReference type="InterPro" id="IPR011607">
    <property type="entry name" value="MGS-like_dom"/>
</dbReference>
<dbReference type="NCBIfam" id="NF002033">
    <property type="entry name" value="PRK00861.1"/>
    <property type="match status" value="1"/>
</dbReference>
<dbReference type="RefSeq" id="WP_264324309.1">
    <property type="nucleotide sequence ID" value="NZ_JADEXQ010000017.1"/>
</dbReference>
<name>A0A928VP04_9CYAN</name>
<evidence type="ECO:0000259" key="2">
    <source>
        <dbReference type="PROSITE" id="PS51855"/>
    </source>
</evidence>
<dbReference type="InterPro" id="IPR001206">
    <property type="entry name" value="Diacylglycerol_kinase_cat_dom"/>
</dbReference>
<dbReference type="PANTHER" id="PTHR30492">
    <property type="entry name" value="METHYLGLYOXAL SYNTHASE"/>
    <property type="match status" value="1"/>
</dbReference>
<evidence type="ECO:0000313" key="4">
    <source>
        <dbReference type="Proteomes" id="UP000625316"/>
    </source>
</evidence>
<dbReference type="InterPro" id="IPR004363">
    <property type="entry name" value="Methylgl_synth"/>
</dbReference>
<reference evidence="3" key="1">
    <citation type="submission" date="2020-10" db="EMBL/GenBank/DDBJ databases">
        <authorList>
            <person name="Castelo-Branco R."/>
            <person name="Eusebio N."/>
            <person name="Adriana R."/>
            <person name="Vieira A."/>
            <person name="Brugerolle De Fraissinette N."/>
            <person name="Rezende De Castro R."/>
            <person name="Schneider M.P."/>
            <person name="Vasconcelos V."/>
            <person name="Leao P.N."/>
        </authorList>
    </citation>
    <scope>NUCLEOTIDE SEQUENCE</scope>
    <source>
        <strain evidence="3">LEGE 11480</strain>
    </source>
</reference>
<dbReference type="SUPFAM" id="SSF52335">
    <property type="entry name" value="Methylglyoxal synthase-like"/>
    <property type="match status" value="1"/>
</dbReference>
<dbReference type="Pfam" id="PF19279">
    <property type="entry name" value="YegS_C"/>
    <property type="match status" value="1"/>
</dbReference>
<dbReference type="SUPFAM" id="SSF111331">
    <property type="entry name" value="NAD kinase/diacylglycerol kinase-like"/>
    <property type="match status" value="1"/>
</dbReference>
<comment type="caution">
    <text evidence="3">The sequence shown here is derived from an EMBL/GenBank/DDBJ whole genome shotgun (WGS) entry which is preliminary data.</text>
</comment>